<dbReference type="AlphaFoldDB" id="A0A1F5Z448"/>
<dbReference type="EMBL" id="MFJF01000010">
    <property type="protein sequence ID" value="OGG07206.1"/>
    <property type="molecule type" value="Genomic_DNA"/>
</dbReference>
<gene>
    <name evidence="1" type="ORF">A2777_05000</name>
</gene>
<dbReference type="Proteomes" id="UP000177354">
    <property type="component" value="Unassembled WGS sequence"/>
</dbReference>
<protein>
    <recommendedName>
        <fullName evidence="3">BrnT family toxin</fullName>
    </recommendedName>
</protein>
<proteinExistence type="predicted"/>
<dbReference type="Gene3D" id="3.10.450.530">
    <property type="entry name" value="Ribonuclease toxin, BrnT, of type II toxin-antitoxin system"/>
    <property type="match status" value="1"/>
</dbReference>
<sequence length="95" mass="11184">MGLSGKLVWDEWNKKHIKKHQVTVAEVEEVYNSKVITKQSYLGRTIILGRAKNGRLLTIIVSTEKQKQPYTVSARDMSKKERRYYYEQTQTHKTI</sequence>
<comment type="caution">
    <text evidence="1">The sequence shown here is derived from an EMBL/GenBank/DDBJ whole genome shotgun (WGS) entry which is preliminary data.</text>
</comment>
<reference evidence="1 2" key="1">
    <citation type="journal article" date="2016" name="Nat. Commun.">
        <title>Thousands of microbial genomes shed light on interconnected biogeochemical processes in an aquifer system.</title>
        <authorList>
            <person name="Anantharaman K."/>
            <person name="Brown C.T."/>
            <person name="Hug L.A."/>
            <person name="Sharon I."/>
            <person name="Castelle C.J."/>
            <person name="Probst A.J."/>
            <person name="Thomas B.C."/>
            <person name="Singh A."/>
            <person name="Wilkins M.J."/>
            <person name="Karaoz U."/>
            <person name="Brodie E.L."/>
            <person name="Williams K.H."/>
            <person name="Hubbard S.S."/>
            <person name="Banfield J.F."/>
        </authorList>
    </citation>
    <scope>NUCLEOTIDE SEQUENCE [LARGE SCALE GENOMIC DNA]</scope>
</reference>
<accession>A0A1F5Z448</accession>
<evidence type="ECO:0008006" key="3">
    <source>
        <dbReference type="Google" id="ProtNLM"/>
    </source>
</evidence>
<dbReference type="InterPro" id="IPR038573">
    <property type="entry name" value="BrnT_sf"/>
</dbReference>
<dbReference type="Pfam" id="PF04365">
    <property type="entry name" value="BrnT_toxin"/>
    <property type="match status" value="1"/>
</dbReference>
<evidence type="ECO:0000313" key="2">
    <source>
        <dbReference type="Proteomes" id="UP000177354"/>
    </source>
</evidence>
<organism evidence="1 2">
    <name type="scientific">Candidatus Gottesmanbacteria bacterium RIFCSPHIGHO2_01_FULL_40_15</name>
    <dbReference type="NCBI Taxonomy" id="1798376"/>
    <lineage>
        <taxon>Bacteria</taxon>
        <taxon>Candidatus Gottesmaniibacteriota</taxon>
    </lineage>
</organism>
<evidence type="ECO:0000313" key="1">
    <source>
        <dbReference type="EMBL" id="OGG07206.1"/>
    </source>
</evidence>
<name>A0A1F5Z448_9BACT</name>
<dbReference type="InterPro" id="IPR007460">
    <property type="entry name" value="BrnT_toxin"/>
</dbReference>